<feature type="domain" description="Acyltransferase 3" evidence="2">
    <location>
        <begin position="43"/>
        <end position="367"/>
    </location>
</feature>
<organism evidence="4 5">
    <name type="scientific">Candidatus Nitrospira kreftii</name>
    <dbReference type="NCBI Taxonomy" id="2652173"/>
    <lineage>
        <taxon>Bacteria</taxon>
        <taxon>Pseudomonadati</taxon>
        <taxon>Nitrospirota</taxon>
        <taxon>Nitrospiria</taxon>
        <taxon>Nitrospirales</taxon>
        <taxon>Nitrospiraceae</taxon>
        <taxon>Nitrospira</taxon>
    </lineage>
</organism>
<dbReference type="GO" id="GO:0016020">
    <property type="term" value="C:membrane"/>
    <property type="evidence" value="ECO:0007669"/>
    <property type="project" value="TreeGrafter"/>
</dbReference>
<dbReference type="InterPro" id="IPR043968">
    <property type="entry name" value="SGNH"/>
</dbReference>
<feature type="transmembrane region" description="Helical" evidence="1">
    <location>
        <begin position="287"/>
        <end position="304"/>
    </location>
</feature>
<evidence type="ECO:0000313" key="4">
    <source>
        <dbReference type="EMBL" id="QPD03658.1"/>
    </source>
</evidence>
<feature type="transmembrane region" description="Helical" evidence="1">
    <location>
        <begin position="261"/>
        <end position="281"/>
    </location>
</feature>
<dbReference type="Pfam" id="PF19040">
    <property type="entry name" value="SGNH"/>
    <property type="match status" value="1"/>
</dbReference>
<feature type="domain" description="SGNH" evidence="3">
    <location>
        <begin position="449"/>
        <end position="676"/>
    </location>
</feature>
<feature type="transmembrane region" description="Helical" evidence="1">
    <location>
        <begin position="71"/>
        <end position="89"/>
    </location>
</feature>
<reference evidence="4 5" key="1">
    <citation type="journal article" date="2020" name="ISME J.">
        <title>Enrichment and physiological characterization of a novel comammox Nitrospira indicates ammonium inhibition of complete nitrification.</title>
        <authorList>
            <person name="Sakoula D."/>
            <person name="Koch H."/>
            <person name="Frank J."/>
            <person name="Jetten M.S.M."/>
            <person name="van Kessel M.A.H.J."/>
            <person name="Lucker S."/>
        </authorList>
    </citation>
    <scope>NUCLEOTIDE SEQUENCE [LARGE SCALE GENOMIC DNA]</scope>
    <source>
        <strain evidence="4">Comreactor17</strain>
    </source>
</reference>
<dbReference type="AlphaFoldDB" id="A0A7S8FD76"/>
<evidence type="ECO:0000313" key="5">
    <source>
        <dbReference type="Proteomes" id="UP000593737"/>
    </source>
</evidence>
<feature type="transmembrane region" description="Helical" evidence="1">
    <location>
        <begin position="392"/>
        <end position="413"/>
    </location>
</feature>
<protein>
    <recommendedName>
        <fullName evidence="6">Acyltransferase</fullName>
    </recommendedName>
</protein>
<dbReference type="PANTHER" id="PTHR23028:SF53">
    <property type="entry name" value="ACYL_TRANSF_3 DOMAIN-CONTAINING PROTEIN"/>
    <property type="match status" value="1"/>
</dbReference>
<keyword evidence="1" id="KW-1133">Transmembrane helix</keyword>
<dbReference type="Proteomes" id="UP000593737">
    <property type="component" value="Chromosome"/>
</dbReference>
<dbReference type="GO" id="GO:0016747">
    <property type="term" value="F:acyltransferase activity, transferring groups other than amino-acyl groups"/>
    <property type="evidence" value="ECO:0007669"/>
    <property type="project" value="InterPro"/>
</dbReference>
<dbReference type="InterPro" id="IPR050879">
    <property type="entry name" value="Acyltransferase_3"/>
</dbReference>
<proteinExistence type="predicted"/>
<name>A0A7S8FD76_9BACT</name>
<evidence type="ECO:0000259" key="2">
    <source>
        <dbReference type="Pfam" id="PF01757"/>
    </source>
</evidence>
<dbReference type="InterPro" id="IPR002656">
    <property type="entry name" value="Acyl_transf_3_dom"/>
</dbReference>
<evidence type="ECO:0000256" key="1">
    <source>
        <dbReference type="SAM" id="Phobius"/>
    </source>
</evidence>
<sequence length="690" mass="76135">MAALNRFAIHAVNFPERMLDSATANEATHSIPRQERSPTFRQDIEGLRGIAVLIVVLFHCGMPGFPGGFVGVDVFFVLSGFLITGMLVSEIRKTSRLNLLQFYARRVRRLLPAFSLTVIVTLVIGSIILAPHELDRTGHAGRAAALYISNIFFDINAGDYFARNVKSNPLLHTWSLAVEEQFYVFWPFLLLLSLRWWKSTKALVGMLCTVTIISFGIGVWFTGRGNTFAFYELPARAWEFGLGGLAVLLPRGTLKLGPGWWVTLGWLGIITILGSAHFIAVAGDTDFPGWIALIPVTGTAVALVAGTECPHRGIGVGLRAGWLQMLGRLSYSWYLWHWPFLVLSEALFPNMPLAGKLLAATSSLAVAGLSYHVVENPVRYHPVLLKRPRLSVCLAGVVTLCVLGTAVLSMRLANDLANGPQMEKITAAIHDIGRLPRERCFTSIQGVEVKMCYFGNLSSDVNIVLFGDSHAFNWFNPLERVAQSQGWKLTTVMKSSCHSFDIRSHGQKVAILDSCLKWRAEAFKQIVAMRPTVVFLGNLTSSLGQRDRTNPWVVHSLDELRDGTRRTLETLAGIRVVIPRDIPFFPFDIPTCLARSARHSWYPNSSCESARSAVLNPAVFESEQAGAQGLAHVYFLDLTDQICQRETCKPIQGDAIIYRDHHHLTGSFADSLADTLNQDLAAIVGAVEAP</sequence>
<dbReference type="Pfam" id="PF01757">
    <property type="entry name" value="Acyl_transf_3"/>
    <property type="match status" value="1"/>
</dbReference>
<gene>
    <name evidence="4" type="ORF">Nkreftii_001432</name>
</gene>
<evidence type="ECO:0008006" key="6">
    <source>
        <dbReference type="Google" id="ProtNLM"/>
    </source>
</evidence>
<evidence type="ECO:0000259" key="3">
    <source>
        <dbReference type="Pfam" id="PF19040"/>
    </source>
</evidence>
<dbReference type="KEGG" id="nkf:Nkreftii_001432"/>
<keyword evidence="1" id="KW-0472">Membrane</keyword>
<feature type="transmembrane region" description="Helical" evidence="1">
    <location>
        <begin position="110"/>
        <end position="130"/>
    </location>
</feature>
<dbReference type="PANTHER" id="PTHR23028">
    <property type="entry name" value="ACETYLTRANSFERASE"/>
    <property type="match status" value="1"/>
</dbReference>
<dbReference type="GO" id="GO:0009103">
    <property type="term" value="P:lipopolysaccharide biosynthetic process"/>
    <property type="evidence" value="ECO:0007669"/>
    <property type="project" value="TreeGrafter"/>
</dbReference>
<feature type="transmembrane region" description="Helical" evidence="1">
    <location>
        <begin position="46"/>
        <end position="65"/>
    </location>
</feature>
<dbReference type="EMBL" id="CP047423">
    <property type="protein sequence ID" value="QPD03658.1"/>
    <property type="molecule type" value="Genomic_DNA"/>
</dbReference>
<accession>A0A7S8FD76</accession>
<feature type="transmembrane region" description="Helical" evidence="1">
    <location>
        <begin position="204"/>
        <end position="222"/>
    </location>
</feature>
<keyword evidence="1" id="KW-0812">Transmembrane</keyword>